<evidence type="ECO:0000256" key="2">
    <source>
        <dbReference type="SAM" id="Phobius"/>
    </source>
</evidence>
<keyword evidence="2" id="KW-1133">Transmembrane helix</keyword>
<dbReference type="Proteomes" id="UP000887226">
    <property type="component" value="Unassembled WGS sequence"/>
</dbReference>
<dbReference type="PANTHER" id="PTHR35184:SF1">
    <property type="entry name" value="INTEGRAL MEMBRANE PROTEIN"/>
    <property type="match status" value="1"/>
</dbReference>
<keyword evidence="2" id="KW-0812">Transmembrane</keyword>
<feature type="transmembrane region" description="Helical" evidence="2">
    <location>
        <begin position="57"/>
        <end position="79"/>
    </location>
</feature>
<gene>
    <name evidence="3" type="ORF">BJ878DRAFT_20175</name>
</gene>
<comment type="caution">
    <text evidence="3">The sequence shown here is derived from an EMBL/GenBank/DDBJ whole genome shotgun (WGS) entry which is preliminary data.</text>
</comment>
<feature type="transmembrane region" description="Helical" evidence="2">
    <location>
        <begin position="171"/>
        <end position="196"/>
    </location>
</feature>
<feature type="compositionally biased region" description="Basic and acidic residues" evidence="1">
    <location>
        <begin position="283"/>
        <end position="296"/>
    </location>
</feature>
<keyword evidence="2" id="KW-0472">Membrane</keyword>
<keyword evidence="4" id="KW-1185">Reference proteome</keyword>
<dbReference type="Pfam" id="PF11309">
    <property type="entry name" value="DUF3112"/>
    <property type="match status" value="1"/>
</dbReference>
<feature type="transmembrane region" description="Helical" evidence="2">
    <location>
        <begin position="208"/>
        <end position="227"/>
    </location>
</feature>
<dbReference type="AlphaFoldDB" id="A0A9P7YUC8"/>
<dbReference type="InterPro" id="IPR021460">
    <property type="entry name" value="DUF3112"/>
</dbReference>
<dbReference type="OrthoDB" id="3357002at2759"/>
<sequence>MGGPYPTTIAALGGLPTNALDTPIDVIFLILFMIGAAIHMTIFQVNNRRGQKFIMSGMTFGFCMARISANVMRIVWANYPHKVSIAIAAQIFVAAGVVLLFVINMIFVERVIRASHPHLGWHKTISLAFRLFIGSIVAVLIALITCVIQSFFTLDPSIKIKDRDVQRFGSIYFAVVAFMPLVLLALRAVIPIRGHVEKFGTGRFRTKIWILVFSSSLLTLGAAFRAAVSYMPRPITNPAWYHSKACFYLFNFTIEITIVYLYAFMRMDKRFIVPNGSHGAGDYSRKTKKGEYEGDSQRQPTFLDRVMSEEEVFDGEAREERWKGQPTTDVNAQHVSSEKH</sequence>
<accession>A0A9P7YUC8</accession>
<dbReference type="EMBL" id="MU254860">
    <property type="protein sequence ID" value="KAG9239831.1"/>
    <property type="molecule type" value="Genomic_DNA"/>
</dbReference>
<evidence type="ECO:0000313" key="3">
    <source>
        <dbReference type="EMBL" id="KAG9239831.1"/>
    </source>
</evidence>
<evidence type="ECO:0000313" key="4">
    <source>
        <dbReference type="Proteomes" id="UP000887226"/>
    </source>
</evidence>
<protein>
    <submittedName>
        <fullName evidence="3">Uncharacterized protein</fullName>
    </submittedName>
</protein>
<organism evidence="3 4">
    <name type="scientific">Calycina marina</name>
    <dbReference type="NCBI Taxonomy" id="1763456"/>
    <lineage>
        <taxon>Eukaryota</taxon>
        <taxon>Fungi</taxon>
        <taxon>Dikarya</taxon>
        <taxon>Ascomycota</taxon>
        <taxon>Pezizomycotina</taxon>
        <taxon>Leotiomycetes</taxon>
        <taxon>Helotiales</taxon>
        <taxon>Pezizellaceae</taxon>
        <taxon>Calycina</taxon>
    </lineage>
</organism>
<proteinExistence type="predicted"/>
<feature type="transmembrane region" description="Helical" evidence="2">
    <location>
        <begin position="26"/>
        <end position="45"/>
    </location>
</feature>
<feature type="region of interest" description="Disordered" evidence="1">
    <location>
        <begin position="279"/>
        <end position="340"/>
    </location>
</feature>
<reference evidence="3" key="1">
    <citation type="journal article" date="2021" name="IMA Fungus">
        <title>Genomic characterization of three marine fungi, including Emericellopsis atlantica sp. nov. with signatures of a generalist lifestyle and marine biomass degradation.</title>
        <authorList>
            <person name="Hagestad O.C."/>
            <person name="Hou L."/>
            <person name="Andersen J.H."/>
            <person name="Hansen E.H."/>
            <person name="Altermark B."/>
            <person name="Li C."/>
            <person name="Kuhnert E."/>
            <person name="Cox R.J."/>
            <person name="Crous P.W."/>
            <person name="Spatafora J.W."/>
            <person name="Lail K."/>
            <person name="Amirebrahimi M."/>
            <person name="Lipzen A."/>
            <person name="Pangilinan J."/>
            <person name="Andreopoulos W."/>
            <person name="Hayes R.D."/>
            <person name="Ng V."/>
            <person name="Grigoriev I.V."/>
            <person name="Jackson S.A."/>
            <person name="Sutton T.D.S."/>
            <person name="Dobson A.D.W."/>
            <person name="Rama T."/>
        </authorList>
    </citation>
    <scope>NUCLEOTIDE SEQUENCE</scope>
    <source>
        <strain evidence="3">TRa3180A</strain>
    </source>
</reference>
<feature type="compositionally biased region" description="Polar residues" evidence="1">
    <location>
        <begin position="325"/>
        <end position="340"/>
    </location>
</feature>
<name>A0A9P7YUC8_9HELO</name>
<dbReference type="PANTHER" id="PTHR35184">
    <property type="entry name" value="YALI0C10208P"/>
    <property type="match status" value="1"/>
</dbReference>
<evidence type="ECO:0000256" key="1">
    <source>
        <dbReference type="SAM" id="MobiDB-lite"/>
    </source>
</evidence>
<feature type="transmembrane region" description="Helical" evidence="2">
    <location>
        <begin position="85"/>
        <end position="107"/>
    </location>
</feature>
<feature type="transmembrane region" description="Helical" evidence="2">
    <location>
        <begin position="247"/>
        <end position="265"/>
    </location>
</feature>
<feature type="transmembrane region" description="Helical" evidence="2">
    <location>
        <begin position="127"/>
        <end position="151"/>
    </location>
</feature>